<dbReference type="eggNOG" id="arCOG01832">
    <property type="taxonomic scope" value="Archaea"/>
</dbReference>
<feature type="domain" description="SHSP" evidence="3">
    <location>
        <begin position="36"/>
        <end position="147"/>
    </location>
</feature>
<reference evidence="5 6" key="1">
    <citation type="journal article" date="2012" name="J. Bacteriol.">
        <title>Complete genome sequence of a thermophilic methanogen, Methanocella conradii HZ254, isolated from Chinese rice field soil.</title>
        <authorList>
            <person name="Lu Z."/>
            <person name="Lu Y."/>
        </authorList>
    </citation>
    <scope>NUCLEOTIDE SEQUENCE [LARGE SCALE GENOMIC DNA]</scope>
    <source>
        <strain evidence="6">DSM 24694 / JCM 17849 / CGMCC 1.5162 / HZ254</strain>
    </source>
</reference>
<evidence type="ECO:0000259" key="3">
    <source>
        <dbReference type="PROSITE" id="PS01031"/>
    </source>
</evidence>
<dbReference type="PROSITE" id="PS01031">
    <property type="entry name" value="SHSP"/>
    <property type="match status" value="1"/>
</dbReference>
<keyword evidence="5" id="KW-0346">Stress response</keyword>
<dbReference type="InterPro" id="IPR008978">
    <property type="entry name" value="HSP20-like_chaperone"/>
</dbReference>
<dbReference type="FunFam" id="2.60.40.790:FF:000072">
    <property type="entry name" value="Small heat shock protein HSP16.5"/>
    <property type="match status" value="1"/>
</dbReference>
<dbReference type="InterPro" id="IPR007052">
    <property type="entry name" value="CS_dom"/>
</dbReference>
<dbReference type="STRING" id="1041930.Mtc_0785"/>
<dbReference type="CDD" id="cd06464">
    <property type="entry name" value="ACD_sHsps-like"/>
    <property type="match status" value="1"/>
</dbReference>
<evidence type="ECO:0000256" key="1">
    <source>
        <dbReference type="PROSITE-ProRule" id="PRU00285"/>
    </source>
</evidence>
<accession>H8I9C8</accession>
<dbReference type="SUPFAM" id="SSF49764">
    <property type="entry name" value="HSP20-like chaperones"/>
    <property type="match status" value="1"/>
</dbReference>
<dbReference type="Pfam" id="PF00011">
    <property type="entry name" value="HSP20"/>
    <property type="match status" value="1"/>
</dbReference>
<comment type="similarity">
    <text evidence="1 2">Belongs to the small heat shock protein (HSP20) family.</text>
</comment>
<evidence type="ECO:0000313" key="5">
    <source>
        <dbReference type="EMBL" id="AFC99546.1"/>
    </source>
</evidence>
<protein>
    <submittedName>
        <fullName evidence="5">Chaperon, small heat shock protein Hsp20</fullName>
    </submittedName>
</protein>
<dbReference type="Proteomes" id="UP000005233">
    <property type="component" value="Chromosome"/>
</dbReference>
<dbReference type="InterPro" id="IPR031107">
    <property type="entry name" value="Small_HSP"/>
</dbReference>
<dbReference type="OrthoDB" id="198277at2157"/>
<dbReference type="RefSeq" id="WP_014405385.1">
    <property type="nucleotide sequence ID" value="NC_017034.1"/>
</dbReference>
<evidence type="ECO:0000313" key="6">
    <source>
        <dbReference type="Proteomes" id="UP000005233"/>
    </source>
</evidence>
<sequence length="147" mass="17009">MARYIWDPFEELRRMQERMSRLFEELPETIGPSLPVSPEMTQMPYVDVMEKGNDVIVTADLPGVDKKDIKISVRGDVLEISAERKMEREEKEKGYLRHERSYNRFYRSIRLPAAVDKSKAKATLNNGVLEVTLPKIEKAEVSEIPIV</sequence>
<organism evidence="5 6">
    <name type="scientific">Methanocella conradii (strain DSM 24694 / JCM 17849 / CGMCC 1.5162 / HZ254)</name>
    <dbReference type="NCBI Taxonomy" id="1041930"/>
    <lineage>
        <taxon>Archaea</taxon>
        <taxon>Methanobacteriati</taxon>
        <taxon>Methanobacteriota</taxon>
        <taxon>Stenosarchaea group</taxon>
        <taxon>Methanomicrobia</taxon>
        <taxon>Methanocellales</taxon>
        <taxon>Methanocellaceae</taxon>
        <taxon>Methanocella</taxon>
    </lineage>
</organism>
<name>H8I9C8_METCZ</name>
<dbReference type="EMBL" id="CP003243">
    <property type="protein sequence ID" value="AFC99546.1"/>
    <property type="molecule type" value="Genomic_DNA"/>
</dbReference>
<evidence type="ECO:0000259" key="4">
    <source>
        <dbReference type="PROSITE" id="PS51203"/>
    </source>
</evidence>
<dbReference type="GeneID" id="11970680"/>
<dbReference type="KEGG" id="mez:Mtc_0785"/>
<proteinExistence type="inferred from homology"/>
<dbReference type="HOGENOM" id="CLU_046737_12_4_2"/>
<gene>
    <name evidence="5" type="primary">hsp20-2</name>
    <name evidence="5" type="ordered locus">Mtc_0785</name>
</gene>
<dbReference type="PANTHER" id="PTHR11527">
    <property type="entry name" value="HEAT-SHOCK PROTEIN 20 FAMILY MEMBER"/>
    <property type="match status" value="1"/>
</dbReference>
<dbReference type="PROSITE" id="PS51203">
    <property type="entry name" value="CS"/>
    <property type="match status" value="1"/>
</dbReference>
<feature type="domain" description="CS" evidence="4">
    <location>
        <begin position="41"/>
        <end position="147"/>
    </location>
</feature>
<dbReference type="AlphaFoldDB" id="H8I9C8"/>
<dbReference type="InterPro" id="IPR002068">
    <property type="entry name" value="A-crystallin/Hsp20_dom"/>
</dbReference>
<dbReference type="Gene3D" id="2.60.40.790">
    <property type="match status" value="1"/>
</dbReference>
<keyword evidence="6" id="KW-1185">Reference proteome</keyword>
<evidence type="ECO:0000256" key="2">
    <source>
        <dbReference type="RuleBase" id="RU003616"/>
    </source>
</evidence>